<gene>
    <name evidence="2" type="ORF">KUDE01_020470</name>
</gene>
<keyword evidence="3" id="KW-1185">Reference proteome</keyword>
<evidence type="ECO:0000313" key="3">
    <source>
        <dbReference type="Proteomes" id="UP001228049"/>
    </source>
</evidence>
<organism evidence="2 3">
    <name type="scientific">Dissostichus eleginoides</name>
    <name type="common">Patagonian toothfish</name>
    <name type="synonym">Dissostichus amissus</name>
    <dbReference type="NCBI Taxonomy" id="100907"/>
    <lineage>
        <taxon>Eukaryota</taxon>
        <taxon>Metazoa</taxon>
        <taxon>Chordata</taxon>
        <taxon>Craniata</taxon>
        <taxon>Vertebrata</taxon>
        <taxon>Euteleostomi</taxon>
        <taxon>Actinopterygii</taxon>
        <taxon>Neopterygii</taxon>
        <taxon>Teleostei</taxon>
        <taxon>Neoteleostei</taxon>
        <taxon>Acanthomorphata</taxon>
        <taxon>Eupercaria</taxon>
        <taxon>Perciformes</taxon>
        <taxon>Notothenioidei</taxon>
        <taxon>Nototheniidae</taxon>
        <taxon>Dissostichus</taxon>
    </lineage>
</organism>
<dbReference type="AlphaFoldDB" id="A0AAD9C390"/>
<protein>
    <submittedName>
        <fullName evidence="2">M-agglutinin</fullName>
    </submittedName>
</protein>
<dbReference type="EMBL" id="JASDAP010000010">
    <property type="protein sequence ID" value="KAK1895015.1"/>
    <property type="molecule type" value="Genomic_DNA"/>
</dbReference>
<comment type="caution">
    <text evidence="2">The sequence shown here is derived from an EMBL/GenBank/DDBJ whole genome shotgun (WGS) entry which is preliminary data.</text>
</comment>
<evidence type="ECO:0000313" key="2">
    <source>
        <dbReference type="EMBL" id="KAK1895015.1"/>
    </source>
</evidence>
<evidence type="ECO:0000256" key="1">
    <source>
        <dbReference type="SAM" id="MobiDB-lite"/>
    </source>
</evidence>
<accession>A0AAD9C390</accession>
<sequence>MFCTASSCKTSSLLGYLKPLTGSLRVPQRAPVKLLSAGLPEASHWVSEGPTASSCKTSSLLGYLKPLTGSLRVPQRAPGSYSAPPESGSKQ</sequence>
<dbReference type="Proteomes" id="UP001228049">
    <property type="component" value="Unassembled WGS sequence"/>
</dbReference>
<name>A0AAD9C390_DISEL</name>
<reference evidence="2" key="1">
    <citation type="submission" date="2023-04" db="EMBL/GenBank/DDBJ databases">
        <title>Chromosome-level genome of Chaenocephalus aceratus.</title>
        <authorList>
            <person name="Park H."/>
        </authorList>
    </citation>
    <scope>NUCLEOTIDE SEQUENCE</scope>
    <source>
        <strain evidence="2">DE</strain>
        <tissue evidence="2">Muscle</tissue>
    </source>
</reference>
<proteinExistence type="predicted"/>
<feature type="region of interest" description="Disordered" evidence="1">
    <location>
        <begin position="70"/>
        <end position="91"/>
    </location>
</feature>